<accession>A0A2W5AVS8</accession>
<protein>
    <submittedName>
        <fullName evidence="2">Uncharacterized protein</fullName>
    </submittedName>
</protein>
<organism evidence="2 3">
    <name type="scientific">Sphingomonas hengshuiensis</name>
    <dbReference type="NCBI Taxonomy" id="1609977"/>
    <lineage>
        <taxon>Bacteria</taxon>
        <taxon>Pseudomonadati</taxon>
        <taxon>Pseudomonadota</taxon>
        <taxon>Alphaproteobacteria</taxon>
        <taxon>Sphingomonadales</taxon>
        <taxon>Sphingomonadaceae</taxon>
        <taxon>Sphingomonas</taxon>
    </lineage>
</organism>
<reference evidence="2 3" key="1">
    <citation type="submission" date="2017-08" db="EMBL/GenBank/DDBJ databases">
        <title>Infants hospitalized years apart are colonized by the same room-sourced microbial strains.</title>
        <authorList>
            <person name="Brooks B."/>
            <person name="Olm M.R."/>
            <person name="Firek B.A."/>
            <person name="Baker R."/>
            <person name="Thomas B.C."/>
            <person name="Morowitz M.J."/>
            <person name="Banfield J.F."/>
        </authorList>
    </citation>
    <scope>NUCLEOTIDE SEQUENCE [LARGE SCALE GENOMIC DNA]</scope>
    <source>
        <strain evidence="2">S2_018_000_R3_110</strain>
    </source>
</reference>
<feature type="transmembrane region" description="Helical" evidence="1">
    <location>
        <begin position="271"/>
        <end position="298"/>
    </location>
</feature>
<evidence type="ECO:0000256" key="1">
    <source>
        <dbReference type="SAM" id="Phobius"/>
    </source>
</evidence>
<gene>
    <name evidence="2" type="ORF">DI632_12340</name>
</gene>
<feature type="transmembrane region" description="Helical" evidence="1">
    <location>
        <begin position="36"/>
        <end position="57"/>
    </location>
</feature>
<name>A0A2W5AVS8_9SPHN</name>
<evidence type="ECO:0000313" key="2">
    <source>
        <dbReference type="EMBL" id="PZO75155.1"/>
    </source>
</evidence>
<evidence type="ECO:0000313" key="3">
    <source>
        <dbReference type="Proteomes" id="UP000248614"/>
    </source>
</evidence>
<comment type="caution">
    <text evidence="2">The sequence shown here is derived from an EMBL/GenBank/DDBJ whole genome shotgun (WGS) entry which is preliminary data.</text>
</comment>
<feature type="transmembrane region" description="Helical" evidence="1">
    <location>
        <begin position="84"/>
        <end position="101"/>
    </location>
</feature>
<keyword evidence="1" id="KW-0812">Transmembrane</keyword>
<feature type="transmembrane region" description="Helical" evidence="1">
    <location>
        <begin position="173"/>
        <end position="197"/>
    </location>
</feature>
<dbReference type="AlphaFoldDB" id="A0A2W5AVS8"/>
<keyword evidence="1" id="KW-1133">Transmembrane helix</keyword>
<feature type="transmembrane region" description="Helical" evidence="1">
    <location>
        <begin position="149"/>
        <end position="167"/>
    </location>
</feature>
<proteinExistence type="predicted"/>
<sequence length="312" mass="33612">MRATFAGWLDRFVAVLVLLTALAVVHSWFADRPWRIAAWAVLAGGTIIGIGAGRLVAGRLAFHAFDGVLAADALQSQMRQRYMVAWHGIGMALLAVVTMVARPSLLVVSVPAYIAGGLVSGLPGRFWMQKRLIGLTRLGRTLRAWSCRPSAGITAALVLLLLLLPGRTLGTNALMAAVGIGTMLFTLMLTSVDNGVVRFMMAAGHGLRRILMHHSRGAAFFLVIAVPGCWALFNPVAGGIVAATGGAMLFLQTLRVLAYRLHGKRFADLLVSLLIGLLMLVAYSMPLALPLVALIMLWQLQRRGRMKTWLLA</sequence>
<feature type="transmembrane region" description="Helical" evidence="1">
    <location>
        <begin position="107"/>
        <end position="128"/>
    </location>
</feature>
<dbReference type="EMBL" id="QFNF01000035">
    <property type="protein sequence ID" value="PZO75155.1"/>
    <property type="molecule type" value="Genomic_DNA"/>
</dbReference>
<dbReference type="Proteomes" id="UP000248614">
    <property type="component" value="Unassembled WGS sequence"/>
</dbReference>
<keyword evidence="1" id="KW-0472">Membrane</keyword>
<feature type="transmembrane region" description="Helical" evidence="1">
    <location>
        <begin position="218"/>
        <end position="251"/>
    </location>
</feature>
<feature type="transmembrane region" description="Helical" evidence="1">
    <location>
        <begin position="12"/>
        <end position="30"/>
    </location>
</feature>